<evidence type="ECO:0000313" key="2">
    <source>
        <dbReference type="EMBL" id="KAJ8960599.1"/>
    </source>
</evidence>
<keyword evidence="3" id="KW-1185">Reference proteome</keyword>
<dbReference type="EMBL" id="JAPWTK010000008">
    <property type="protein sequence ID" value="KAJ8960599.1"/>
    <property type="molecule type" value="Genomic_DNA"/>
</dbReference>
<accession>A0AAV8Z8M6</accession>
<proteinExistence type="predicted"/>
<gene>
    <name evidence="2" type="ORF">NQ318_013889</name>
</gene>
<protein>
    <submittedName>
        <fullName evidence="2">Uncharacterized protein</fullName>
    </submittedName>
</protein>
<dbReference type="AlphaFoldDB" id="A0AAV8Z8M6"/>
<feature type="region of interest" description="Disordered" evidence="1">
    <location>
        <begin position="1"/>
        <end position="22"/>
    </location>
</feature>
<evidence type="ECO:0000313" key="3">
    <source>
        <dbReference type="Proteomes" id="UP001162162"/>
    </source>
</evidence>
<comment type="caution">
    <text evidence="2">The sequence shown here is derived from an EMBL/GenBank/DDBJ whole genome shotgun (WGS) entry which is preliminary data.</text>
</comment>
<name>A0AAV8Z8M6_9CUCU</name>
<organism evidence="2 3">
    <name type="scientific">Aromia moschata</name>
    <dbReference type="NCBI Taxonomy" id="1265417"/>
    <lineage>
        <taxon>Eukaryota</taxon>
        <taxon>Metazoa</taxon>
        <taxon>Ecdysozoa</taxon>
        <taxon>Arthropoda</taxon>
        <taxon>Hexapoda</taxon>
        <taxon>Insecta</taxon>
        <taxon>Pterygota</taxon>
        <taxon>Neoptera</taxon>
        <taxon>Endopterygota</taxon>
        <taxon>Coleoptera</taxon>
        <taxon>Polyphaga</taxon>
        <taxon>Cucujiformia</taxon>
        <taxon>Chrysomeloidea</taxon>
        <taxon>Cerambycidae</taxon>
        <taxon>Cerambycinae</taxon>
        <taxon>Callichromatini</taxon>
        <taxon>Aromia</taxon>
    </lineage>
</organism>
<reference evidence="2" key="1">
    <citation type="journal article" date="2023" name="Insect Mol. Biol.">
        <title>Genome sequencing provides insights into the evolution of gene families encoding plant cell wall-degrading enzymes in longhorned beetles.</title>
        <authorList>
            <person name="Shin N.R."/>
            <person name="Okamura Y."/>
            <person name="Kirsch R."/>
            <person name="Pauchet Y."/>
        </authorList>
    </citation>
    <scope>NUCLEOTIDE SEQUENCE</scope>
    <source>
        <strain evidence="2">AMC_N1</strain>
    </source>
</reference>
<sequence>MGVNTIYNTESSHEPQNFPRCKHEQEASTLIVGRSETAGRCENKDEDTQCEIHKRNLLAQITGQPSLEEIIVDVEEINNSDSKADGILEEEMEDGGTETMWTGWANDVSDDADLAIEAGTEPNAHSFNFAIGHLLSL</sequence>
<evidence type="ECO:0000256" key="1">
    <source>
        <dbReference type="SAM" id="MobiDB-lite"/>
    </source>
</evidence>
<dbReference type="Proteomes" id="UP001162162">
    <property type="component" value="Unassembled WGS sequence"/>
</dbReference>
<feature type="compositionally biased region" description="Polar residues" evidence="1">
    <location>
        <begin position="1"/>
        <end position="10"/>
    </location>
</feature>